<dbReference type="AlphaFoldDB" id="A0A5B7GBR8"/>
<evidence type="ECO:0000313" key="1">
    <source>
        <dbReference type="EMBL" id="MPC53984.1"/>
    </source>
</evidence>
<dbReference type="Proteomes" id="UP000324222">
    <property type="component" value="Unassembled WGS sequence"/>
</dbReference>
<proteinExistence type="predicted"/>
<organism evidence="1 2">
    <name type="scientific">Portunus trituberculatus</name>
    <name type="common">Swimming crab</name>
    <name type="synonym">Neptunus trituberculatus</name>
    <dbReference type="NCBI Taxonomy" id="210409"/>
    <lineage>
        <taxon>Eukaryota</taxon>
        <taxon>Metazoa</taxon>
        <taxon>Ecdysozoa</taxon>
        <taxon>Arthropoda</taxon>
        <taxon>Crustacea</taxon>
        <taxon>Multicrustacea</taxon>
        <taxon>Malacostraca</taxon>
        <taxon>Eumalacostraca</taxon>
        <taxon>Eucarida</taxon>
        <taxon>Decapoda</taxon>
        <taxon>Pleocyemata</taxon>
        <taxon>Brachyura</taxon>
        <taxon>Eubrachyura</taxon>
        <taxon>Portunoidea</taxon>
        <taxon>Portunidae</taxon>
        <taxon>Portuninae</taxon>
        <taxon>Portunus</taxon>
    </lineage>
</organism>
<dbReference type="EMBL" id="VSRR010012028">
    <property type="protein sequence ID" value="MPC53984.1"/>
    <property type="molecule type" value="Genomic_DNA"/>
</dbReference>
<reference evidence="1 2" key="1">
    <citation type="submission" date="2019-05" db="EMBL/GenBank/DDBJ databases">
        <title>Another draft genome of Portunus trituberculatus and its Hox gene families provides insights of decapod evolution.</title>
        <authorList>
            <person name="Jeong J.-H."/>
            <person name="Song I."/>
            <person name="Kim S."/>
            <person name="Choi T."/>
            <person name="Kim D."/>
            <person name="Ryu S."/>
            <person name="Kim W."/>
        </authorList>
    </citation>
    <scope>NUCLEOTIDE SEQUENCE [LARGE SCALE GENOMIC DNA]</scope>
    <source>
        <tissue evidence="1">Muscle</tissue>
    </source>
</reference>
<evidence type="ECO:0000313" key="2">
    <source>
        <dbReference type="Proteomes" id="UP000324222"/>
    </source>
</evidence>
<accession>A0A5B7GBR8</accession>
<protein>
    <submittedName>
        <fullName evidence="1">Uncharacterized protein</fullName>
    </submittedName>
</protein>
<sequence length="131" mass="14716">MVTLPRRFEELPGHLSASALDSRICLRLAGAGQGRGDRRDGAEWGEEWGCCENDVRKREVGEKRGGKKVRKYKCLPTFIVNNLLTSQQPYEAQSIYSLFSYLFTFTRGMTGSKKQLQESTKSVAIPPGHFS</sequence>
<gene>
    <name evidence="1" type="ORF">E2C01_047889</name>
</gene>
<keyword evidence="2" id="KW-1185">Reference proteome</keyword>
<comment type="caution">
    <text evidence="1">The sequence shown here is derived from an EMBL/GenBank/DDBJ whole genome shotgun (WGS) entry which is preliminary data.</text>
</comment>
<name>A0A5B7GBR8_PORTR</name>